<dbReference type="GO" id="GO:0004386">
    <property type="term" value="F:helicase activity"/>
    <property type="evidence" value="ECO:0007669"/>
    <property type="project" value="UniProtKB-KW"/>
</dbReference>
<protein>
    <submittedName>
        <fullName evidence="2">DEAD/DEAH box helicase family protein</fullName>
    </submittedName>
</protein>
<keyword evidence="2" id="KW-0067">ATP-binding</keyword>
<dbReference type="SUPFAM" id="SSF52540">
    <property type="entry name" value="P-loop containing nucleoside triphosphate hydrolases"/>
    <property type="match status" value="1"/>
</dbReference>
<dbReference type="GO" id="GO:0005524">
    <property type="term" value="F:ATP binding"/>
    <property type="evidence" value="ECO:0007669"/>
    <property type="project" value="InterPro"/>
</dbReference>
<dbReference type="EMBL" id="JACSIT010000141">
    <property type="protein sequence ID" value="MBC6995904.1"/>
    <property type="molecule type" value="Genomic_DNA"/>
</dbReference>
<sequence>MNNKANFISNRLSLRAPQRESLDLLAAIAADLRLEKGGGEASFLSAELAKVKKHSAVFAEFERDFPSLTFSLATGVGKTRLAGAFIAYLHQVHGVNNFFVLAPNLTIYNKLIDDFGRPNGKKYVFKGLLGTIFKDEPNVITGDNYREYAASRLIRSEVNINVFNISKINSKEKGSTTPNIRKMAEYLGQSYFNYLAGLPDLVLVMDESHHYRADRGLRVLNELNPVLGLELTATPQVISGNKTVKFKNVVYEYSLAKAIRDGFVKKPAVTTRKDFKPEDYNPQELDRIKLRDGIALHEQSRTALDLYARENGGPTVKPFILVVAKDTTHASELKRFIQSEEFFEGRYADKVMDIHSSQKGSEKDDNIAQLVSLEDRENTTEIVIHVNMLKEGWDVTNLYTIVPLRASASDTLTEQTIGRGLRLPYGRLTGDELVDRLSIVAHDNFQAIVDEANKPGSIINKDFIIEIDPEELSRRKEIVSTPSYAESIYEAREAEIAQMTEPVHRAEAKRENSLMRAVHGELPKMNNAVKSVEELRTPEVRAEVVRRTVEKLSYGQAPGLYAADLASEVEAVYERVVNTFVEKFISIPRISITPKEGQKNGFTDFDLDVSGLNQQPVSHEILIREMQSGKISSLATNNQNVNNAPPFNLILNELVNEGEINYEEQKPLLAKLVEQAVAHYRSYLKDEEEVHNVVYMNRHVITKLIYRQMMDHFYLEALEFTEVDIHTKPFTQIEPHNYTKYDNEQIEDFKSNIGNASVLKMKLFTGFAKACHQHYKFDTYPEQLFAQLCEQDDYVVRWMRPARKQFRIYYGQEGMYVPDFVVECEDAIYMVEPKMAKEMEAKDVQDKAVAAREYCKYASAHTAEYGGKPWRYALVPHTAVQLQRSVRGLMGEFSN</sequence>
<dbReference type="InterPro" id="IPR027417">
    <property type="entry name" value="P-loop_NTPase"/>
</dbReference>
<evidence type="ECO:0000313" key="2">
    <source>
        <dbReference type="EMBL" id="MBC6995904.1"/>
    </source>
</evidence>
<dbReference type="GO" id="GO:0016787">
    <property type="term" value="F:hydrolase activity"/>
    <property type="evidence" value="ECO:0007669"/>
    <property type="project" value="InterPro"/>
</dbReference>
<gene>
    <name evidence="2" type="ORF">H9S92_17180</name>
</gene>
<keyword evidence="2" id="KW-0378">Hydrolase</keyword>
<dbReference type="AlphaFoldDB" id="A0A923T9U2"/>
<keyword evidence="2" id="KW-0347">Helicase</keyword>
<dbReference type="Pfam" id="PF04851">
    <property type="entry name" value="ResIII"/>
    <property type="match status" value="1"/>
</dbReference>
<dbReference type="Gene3D" id="3.40.50.300">
    <property type="entry name" value="P-loop containing nucleotide triphosphate hydrolases"/>
    <property type="match status" value="2"/>
</dbReference>
<name>A0A923T9U2_9BACT</name>
<dbReference type="PANTHER" id="PTHR47396">
    <property type="entry name" value="TYPE I RESTRICTION ENZYME ECOKI R PROTEIN"/>
    <property type="match status" value="1"/>
</dbReference>
<evidence type="ECO:0000259" key="1">
    <source>
        <dbReference type="Pfam" id="PF04851"/>
    </source>
</evidence>
<dbReference type="InterPro" id="IPR006935">
    <property type="entry name" value="Helicase/UvrB_N"/>
</dbReference>
<keyword evidence="3" id="KW-1185">Reference proteome</keyword>
<keyword evidence="2" id="KW-0547">Nucleotide-binding</keyword>
<organism evidence="2 3">
    <name type="scientific">Neolewinella lacunae</name>
    <dbReference type="NCBI Taxonomy" id="1517758"/>
    <lineage>
        <taxon>Bacteria</taxon>
        <taxon>Pseudomonadati</taxon>
        <taxon>Bacteroidota</taxon>
        <taxon>Saprospiria</taxon>
        <taxon>Saprospirales</taxon>
        <taxon>Lewinellaceae</taxon>
        <taxon>Neolewinella</taxon>
    </lineage>
</organism>
<feature type="domain" description="Helicase/UvrB N-terminal" evidence="1">
    <location>
        <begin position="57"/>
        <end position="236"/>
    </location>
</feature>
<reference evidence="2" key="1">
    <citation type="submission" date="2020-08" db="EMBL/GenBank/DDBJ databases">
        <title>Lewinella bacteria from marine environments.</title>
        <authorList>
            <person name="Zhong Y."/>
        </authorList>
    </citation>
    <scope>NUCLEOTIDE SEQUENCE</scope>
    <source>
        <strain evidence="2">KCTC 42187</strain>
    </source>
</reference>
<accession>A0A923T9U2</accession>
<dbReference type="InterPro" id="IPR050742">
    <property type="entry name" value="Helicase_Restrict-Modif_Enz"/>
</dbReference>
<proteinExistence type="predicted"/>
<dbReference type="GO" id="GO:0005829">
    <property type="term" value="C:cytosol"/>
    <property type="evidence" value="ECO:0007669"/>
    <property type="project" value="TreeGrafter"/>
</dbReference>
<dbReference type="GO" id="GO:0003677">
    <property type="term" value="F:DNA binding"/>
    <property type="evidence" value="ECO:0007669"/>
    <property type="project" value="InterPro"/>
</dbReference>
<dbReference type="Proteomes" id="UP000650081">
    <property type="component" value="Unassembled WGS sequence"/>
</dbReference>
<dbReference type="RefSeq" id="WP_187467920.1">
    <property type="nucleotide sequence ID" value="NZ_JACSIT010000141.1"/>
</dbReference>
<evidence type="ECO:0000313" key="3">
    <source>
        <dbReference type="Proteomes" id="UP000650081"/>
    </source>
</evidence>
<dbReference type="PANTHER" id="PTHR47396:SF1">
    <property type="entry name" value="ATP-DEPENDENT HELICASE IRC3-RELATED"/>
    <property type="match status" value="1"/>
</dbReference>
<comment type="caution">
    <text evidence="2">The sequence shown here is derived from an EMBL/GenBank/DDBJ whole genome shotgun (WGS) entry which is preliminary data.</text>
</comment>